<feature type="domain" description="Enoyl reductase (ER)" evidence="3">
    <location>
        <begin position="10"/>
        <end position="323"/>
    </location>
</feature>
<dbReference type="RefSeq" id="WP_160851437.1">
    <property type="nucleotide sequence ID" value="NZ_WUWG01000001.1"/>
</dbReference>
<dbReference type="InterPro" id="IPR013154">
    <property type="entry name" value="ADH-like_N"/>
</dbReference>
<dbReference type="SUPFAM" id="SSF51735">
    <property type="entry name" value="NAD(P)-binding Rossmann-fold domains"/>
    <property type="match status" value="1"/>
</dbReference>
<dbReference type="GO" id="GO:0016651">
    <property type="term" value="F:oxidoreductase activity, acting on NAD(P)H"/>
    <property type="evidence" value="ECO:0007669"/>
    <property type="project" value="TreeGrafter"/>
</dbReference>
<accession>A0A6B0TSR2</accession>
<organism evidence="4 5">
    <name type="scientific">Oceanomicrobium pacificus</name>
    <dbReference type="NCBI Taxonomy" id="2692916"/>
    <lineage>
        <taxon>Bacteria</taxon>
        <taxon>Pseudomonadati</taxon>
        <taxon>Pseudomonadota</taxon>
        <taxon>Alphaproteobacteria</taxon>
        <taxon>Rhodobacterales</taxon>
        <taxon>Paracoccaceae</taxon>
        <taxon>Oceanomicrobium</taxon>
    </lineage>
</organism>
<dbReference type="CDD" id="cd08267">
    <property type="entry name" value="MDR1"/>
    <property type="match status" value="1"/>
</dbReference>
<dbReference type="SUPFAM" id="SSF50129">
    <property type="entry name" value="GroES-like"/>
    <property type="match status" value="1"/>
</dbReference>
<sequence length="336" mass="35966">MKAAVHDAYGGPEVLRLDDLPVPEPKPGEIRIRVMATTVNRTDCGFRAATPFITRAFTGLTRPKFRVLGNEVAGIVDKLGDGVTGFQVGQAVVGMTGDPGGGQAEYLCMKAKGAVGPKPRGLSFIEAVTLLDGPMLARAYVRAIAPARGMAVLVNGASGSIGLNAVQWLRHLAPKGEGMVLDAVCKTGTVDLLHDLGAERVYDYKREDFTATDARYDVIFDAVGRSRYRYCRPLLKDGGTYMSTELGPGCENPLLALRSAAFGGRKKIRFPLPGANRKVLDEITALAEAGALRPMIDRVLPLEEIVAATEYVESEEKVGTVVILPNPLDEDAGREV</sequence>
<reference evidence="4 5" key="1">
    <citation type="submission" date="2019-12" db="EMBL/GenBank/DDBJ databases">
        <title>Strain KN286 was isolated from seawater, which was collected from Caroline Seamount in the tropical western Pacific.</title>
        <authorList>
            <person name="Wang Q."/>
        </authorList>
    </citation>
    <scope>NUCLEOTIDE SEQUENCE [LARGE SCALE GENOMIC DNA]</scope>
    <source>
        <strain evidence="4 5">KN286</strain>
    </source>
</reference>
<keyword evidence="2" id="KW-0560">Oxidoreductase</keyword>
<dbReference type="Gene3D" id="3.40.50.720">
    <property type="entry name" value="NAD(P)-binding Rossmann-like Domain"/>
    <property type="match status" value="1"/>
</dbReference>
<dbReference type="GO" id="GO:0070402">
    <property type="term" value="F:NADPH binding"/>
    <property type="evidence" value="ECO:0007669"/>
    <property type="project" value="TreeGrafter"/>
</dbReference>
<dbReference type="InterPro" id="IPR011032">
    <property type="entry name" value="GroES-like_sf"/>
</dbReference>
<dbReference type="InterPro" id="IPR020843">
    <property type="entry name" value="ER"/>
</dbReference>
<dbReference type="EMBL" id="WUWG01000001">
    <property type="protein sequence ID" value="MXU64252.1"/>
    <property type="molecule type" value="Genomic_DNA"/>
</dbReference>
<keyword evidence="1" id="KW-0521">NADP</keyword>
<evidence type="ECO:0000256" key="2">
    <source>
        <dbReference type="ARBA" id="ARBA00023002"/>
    </source>
</evidence>
<gene>
    <name evidence="4" type="ORF">GSH16_02245</name>
</gene>
<comment type="caution">
    <text evidence="4">The sequence shown here is derived from an EMBL/GenBank/DDBJ whole genome shotgun (WGS) entry which is preliminary data.</text>
</comment>
<dbReference type="PANTHER" id="PTHR48106">
    <property type="entry name" value="QUINONE OXIDOREDUCTASE PIG3-RELATED"/>
    <property type="match status" value="1"/>
</dbReference>
<dbReference type="PANTHER" id="PTHR48106:SF18">
    <property type="entry name" value="QUINONE OXIDOREDUCTASE PIG3"/>
    <property type="match status" value="1"/>
</dbReference>
<keyword evidence="5" id="KW-1185">Reference proteome</keyword>
<evidence type="ECO:0000256" key="1">
    <source>
        <dbReference type="ARBA" id="ARBA00022857"/>
    </source>
</evidence>
<dbReference type="SMART" id="SM00829">
    <property type="entry name" value="PKS_ER"/>
    <property type="match status" value="1"/>
</dbReference>
<dbReference type="Gene3D" id="3.90.180.10">
    <property type="entry name" value="Medium-chain alcohol dehydrogenases, catalytic domain"/>
    <property type="match status" value="1"/>
</dbReference>
<name>A0A6B0TSR2_9RHOB</name>
<evidence type="ECO:0000313" key="4">
    <source>
        <dbReference type="EMBL" id="MXU64252.1"/>
    </source>
</evidence>
<dbReference type="InterPro" id="IPR036291">
    <property type="entry name" value="NAD(P)-bd_dom_sf"/>
</dbReference>
<dbReference type="AlphaFoldDB" id="A0A6B0TSR2"/>
<evidence type="ECO:0000313" key="5">
    <source>
        <dbReference type="Proteomes" id="UP000436016"/>
    </source>
</evidence>
<protein>
    <submittedName>
        <fullName evidence="4">Zinc-binding dehydrogenase</fullName>
    </submittedName>
</protein>
<dbReference type="Pfam" id="PF13602">
    <property type="entry name" value="ADH_zinc_N_2"/>
    <property type="match status" value="1"/>
</dbReference>
<dbReference type="Proteomes" id="UP000436016">
    <property type="component" value="Unassembled WGS sequence"/>
</dbReference>
<proteinExistence type="predicted"/>
<evidence type="ECO:0000259" key="3">
    <source>
        <dbReference type="SMART" id="SM00829"/>
    </source>
</evidence>
<dbReference type="Pfam" id="PF08240">
    <property type="entry name" value="ADH_N"/>
    <property type="match status" value="1"/>
</dbReference>